<dbReference type="Gene3D" id="3.40.50.300">
    <property type="entry name" value="P-loop containing nucleotide triphosphate hydrolases"/>
    <property type="match status" value="1"/>
</dbReference>
<dbReference type="InterPro" id="IPR016496">
    <property type="entry name" value="GTPase_HflX"/>
</dbReference>
<dbReference type="Gene3D" id="6.10.250.2860">
    <property type="match status" value="1"/>
</dbReference>
<dbReference type="STRING" id="1123510.GCA_000620025_01637"/>
<dbReference type="PANTHER" id="PTHR10229">
    <property type="entry name" value="GTP-BINDING PROTEIN HFLX"/>
    <property type="match status" value="1"/>
</dbReference>
<gene>
    <name evidence="6" type="primary">hflX</name>
    <name evidence="10" type="ORF">ZBT109_1863</name>
</gene>
<dbReference type="InterPro" id="IPR025121">
    <property type="entry name" value="GTPase_HflX_N"/>
</dbReference>
<dbReference type="GO" id="GO:0097216">
    <property type="term" value="F:guanosine tetraphosphate binding"/>
    <property type="evidence" value="ECO:0007669"/>
    <property type="project" value="UniProtKB-ARBA"/>
</dbReference>
<protein>
    <recommendedName>
        <fullName evidence="6">GTPase HflX</fullName>
    </recommendedName>
    <alternativeName>
        <fullName evidence="6">GTP-binding protein HflX</fullName>
    </alternativeName>
</protein>
<dbReference type="Gene3D" id="3.40.50.11060">
    <property type="entry name" value="GTPase HflX, N-terminal domain"/>
    <property type="match status" value="1"/>
</dbReference>
<dbReference type="InterPro" id="IPR006073">
    <property type="entry name" value="GTP-bd"/>
</dbReference>
<comment type="cofactor">
    <cofactor evidence="8">
        <name>Mg(2+)</name>
        <dbReference type="ChEBI" id="CHEBI:18420"/>
    </cofactor>
</comment>
<evidence type="ECO:0000256" key="8">
    <source>
        <dbReference type="PIRSR" id="PIRSR006809-2"/>
    </source>
</evidence>
<dbReference type="InterPro" id="IPR032305">
    <property type="entry name" value="GTP-bd_M"/>
</dbReference>
<keyword evidence="5 6" id="KW-0342">GTP-binding</keyword>
<dbReference type="GO" id="GO:0005525">
    <property type="term" value="F:GTP binding"/>
    <property type="evidence" value="ECO:0007669"/>
    <property type="project" value="UniProtKB-UniRule"/>
</dbReference>
<dbReference type="PANTHER" id="PTHR10229:SF0">
    <property type="entry name" value="GTP-BINDING PROTEIN 6-RELATED"/>
    <property type="match status" value="1"/>
</dbReference>
<dbReference type="Proteomes" id="UP000267342">
    <property type="component" value="Chromosome"/>
</dbReference>
<dbReference type="HAMAP" id="MF_00900">
    <property type="entry name" value="GTPase_HflX"/>
    <property type="match status" value="1"/>
</dbReference>
<dbReference type="Pfam" id="PF13167">
    <property type="entry name" value="GTP-bdg_N"/>
    <property type="match status" value="1"/>
</dbReference>
<dbReference type="GO" id="GO:0005737">
    <property type="term" value="C:cytoplasm"/>
    <property type="evidence" value="ECO:0007669"/>
    <property type="project" value="UniProtKB-SubCell"/>
</dbReference>
<dbReference type="Pfam" id="PF19275">
    <property type="entry name" value="HflX_C"/>
    <property type="match status" value="1"/>
</dbReference>
<dbReference type="PROSITE" id="PS51705">
    <property type="entry name" value="G_HFLX"/>
    <property type="match status" value="1"/>
</dbReference>
<keyword evidence="2 8" id="KW-0479">Metal-binding</keyword>
<comment type="subunit">
    <text evidence="6">Monomer. Associates with the 50S ribosomal subunit.</text>
</comment>
<keyword evidence="1 6" id="KW-0963">Cytoplasm</keyword>
<dbReference type="CDD" id="cd01878">
    <property type="entry name" value="HflX"/>
    <property type="match status" value="1"/>
</dbReference>
<accession>A0A348HG57</accession>
<dbReference type="AlphaFoldDB" id="A0A348HG57"/>
<dbReference type="PIRSF" id="PIRSF006809">
    <property type="entry name" value="GTP-binding_hflX_prd"/>
    <property type="match status" value="1"/>
</dbReference>
<evidence type="ECO:0000313" key="10">
    <source>
        <dbReference type="EMBL" id="BBG30609.1"/>
    </source>
</evidence>
<reference evidence="10 11" key="1">
    <citation type="submission" date="2018-09" db="EMBL/GenBank/DDBJ databases">
        <title>Zymobacter palmae IAM14233 (=T109) whole genome analysis.</title>
        <authorList>
            <person name="Yanase H."/>
        </authorList>
    </citation>
    <scope>NUCLEOTIDE SEQUENCE [LARGE SCALE GENOMIC DNA]</scope>
    <source>
        <strain evidence="10 11">IAM14233</strain>
    </source>
</reference>
<evidence type="ECO:0000256" key="7">
    <source>
        <dbReference type="PIRSR" id="PIRSR006809-1"/>
    </source>
</evidence>
<dbReference type="NCBIfam" id="TIGR03156">
    <property type="entry name" value="GTP_HflX"/>
    <property type="match status" value="1"/>
</dbReference>
<feature type="binding site" evidence="7">
    <location>
        <begin position="318"/>
        <end position="321"/>
    </location>
    <ligand>
        <name>GTP</name>
        <dbReference type="ChEBI" id="CHEBI:37565"/>
    </ligand>
</feature>
<name>A0A348HG57_9GAMM</name>
<evidence type="ECO:0000313" key="11">
    <source>
        <dbReference type="Proteomes" id="UP000267342"/>
    </source>
</evidence>
<dbReference type="GO" id="GO:0046872">
    <property type="term" value="F:metal ion binding"/>
    <property type="evidence" value="ECO:0007669"/>
    <property type="project" value="UniProtKB-KW"/>
</dbReference>
<dbReference type="InterPro" id="IPR042108">
    <property type="entry name" value="GTPase_HflX_N_sf"/>
</dbReference>
<evidence type="ECO:0000256" key="3">
    <source>
        <dbReference type="ARBA" id="ARBA00022741"/>
    </source>
</evidence>
<keyword evidence="11" id="KW-1185">Reference proteome</keyword>
<dbReference type="InterPro" id="IPR035647">
    <property type="entry name" value="EFG_III/V"/>
</dbReference>
<feature type="binding site" evidence="7">
    <location>
        <begin position="230"/>
        <end position="234"/>
    </location>
    <ligand>
        <name>GTP</name>
        <dbReference type="ChEBI" id="CHEBI:37565"/>
    </ligand>
</feature>
<dbReference type="NCBIfam" id="NF008280">
    <property type="entry name" value="PRK11058.1"/>
    <property type="match status" value="1"/>
</dbReference>
<dbReference type="GO" id="GO:0003924">
    <property type="term" value="F:GTPase activity"/>
    <property type="evidence" value="ECO:0007669"/>
    <property type="project" value="UniProtKB-UniRule"/>
</dbReference>
<dbReference type="OrthoDB" id="9812272at2"/>
<proteinExistence type="inferred from homology"/>
<dbReference type="PRINTS" id="PR00326">
    <property type="entry name" value="GTP1OBG"/>
</dbReference>
<evidence type="ECO:0000256" key="1">
    <source>
        <dbReference type="ARBA" id="ARBA00022490"/>
    </source>
</evidence>
<keyword evidence="4 8" id="KW-0460">Magnesium</keyword>
<comment type="function">
    <text evidence="6">GTPase that associates with the 50S ribosomal subunit and may have a role during protein synthesis or ribosome biogenesis.</text>
</comment>
<dbReference type="InterPro" id="IPR045498">
    <property type="entry name" value="HflX_C"/>
</dbReference>
<dbReference type="FunFam" id="3.40.50.11060:FF:000001">
    <property type="entry name" value="GTPase HflX"/>
    <property type="match status" value="1"/>
</dbReference>
<dbReference type="InterPro" id="IPR030394">
    <property type="entry name" value="G_HFLX_dom"/>
</dbReference>
<evidence type="ECO:0000256" key="6">
    <source>
        <dbReference type="HAMAP-Rule" id="MF_00900"/>
    </source>
</evidence>
<dbReference type="Pfam" id="PF16360">
    <property type="entry name" value="GTP-bdg_M"/>
    <property type="match status" value="1"/>
</dbReference>
<dbReference type="GO" id="GO:0043022">
    <property type="term" value="F:ribosome binding"/>
    <property type="evidence" value="ECO:0007669"/>
    <property type="project" value="TreeGrafter"/>
</dbReference>
<dbReference type="SUPFAM" id="SSF52540">
    <property type="entry name" value="P-loop containing nucleoside triphosphate hydrolases"/>
    <property type="match status" value="1"/>
</dbReference>
<dbReference type="InterPro" id="IPR027417">
    <property type="entry name" value="P-loop_NTPase"/>
</dbReference>
<organism evidence="10 11">
    <name type="scientific">Zymobacter palmae</name>
    <dbReference type="NCBI Taxonomy" id="33074"/>
    <lineage>
        <taxon>Bacteria</taxon>
        <taxon>Pseudomonadati</taxon>
        <taxon>Pseudomonadota</taxon>
        <taxon>Gammaproteobacteria</taxon>
        <taxon>Oceanospirillales</taxon>
        <taxon>Halomonadaceae</taxon>
        <taxon>Zymobacter group</taxon>
        <taxon>Zymobacter</taxon>
    </lineage>
</organism>
<dbReference type="Pfam" id="PF01926">
    <property type="entry name" value="MMR_HSR1"/>
    <property type="match status" value="1"/>
</dbReference>
<evidence type="ECO:0000256" key="5">
    <source>
        <dbReference type="ARBA" id="ARBA00023134"/>
    </source>
</evidence>
<evidence type="ECO:0000256" key="4">
    <source>
        <dbReference type="ARBA" id="ARBA00022842"/>
    </source>
</evidence>
<dbReference type="EMBL" id="AP018933">
    <property type="protein sequence ID" value="BBG30609.1"/>
    <property type="molecule type" value="Genomic_DNA"/>
</dbReference>
<evidence type="ECO:0000259" key="9">
    <source>
        <dbReference type="PROSITE" id="PS51705"/>
    </source>
</evidence>
<keyword evidence="3 6" id="KW-0547">Nucleotide-binding</keyword>
<feature type="binding site" evidence="8">
    <location>
        <position position="212"/>
    </location>
    <ligand>
        <name>Mg(2+)</name>
        <dbReference type="ChEBI" id="CHEBI:18420"/>
    </ligand>
</feature>
<dbReference type="RefSeq" id="WP_027704933.1">
    <property type="nucleotide sequence ID" value="NZ_AP018933.1"/>
</dbReference>
<feature type="binding site" evidence="7">
    <location>
        <begin position="343"/>
        <end position="345"/>
    </location>
    <ligand>
        <name>GTP</name>
        <dbReference type="ChEBI" id="CHEBI:37565"/>
    </ligand>
</feature>
<feature type="domain" description="Hflx-type G" evidence="9">
    <location>
        <begin position="199"/>
        <end position="365"/>
    </location>
</feature>
<feature type="binding site" evidence="8">
    <location>
        <position position="232"/>
    </location>
    <ligand>
        <name>Mg(2+)</name>
        <dbReference type="ChEBI" id="CHEBI:18420"/>
    </ligand>
</feature>
<evidence type="ECO:0000256" key="2">
    <source>
        <dbReference type="ARBA" id="ARBA00022723"/>
    </source>
</evidence>
<sequence length="435" mass="48939">MFFERPESGETAVLVHIDFQNGRDAEDPAELLELVRSAGAEPAVLIEGTRRLAHPKTFIGEGKVEEIKAAVLEHEAEIVIFNHALSPSQERNLERALSCRVLDRTGLILDIFAQRARTHEGKLQVELAQLEYMSTRLVRGWTHLERQKGGIGLRGPGETQLETDRRLLRARIKSIHKRLERVRKQREQNRRARSRAEIPSVSLVGYTNAGKSTLFNALTASDVYAADQLFATLDPTLRRLDIADVGPIVLADTVGFIRHLPHKLVEAFHATLEEAAQSDLLLHVVDAADPERDANIEQVENVLAEIGADNVPRLMVMNKIDRLGSEPRIDRNGLQEPSAVWLSAREQTGFDELRQALSERLAIDVVDMSVTLRPDQGALRAQLYAQDAVQSEEFDEQGQIMLSIRLPRRDFLQLLSKAGEDPHRYLPEMADQDPW</sequence>
<feature type="binding site" evidence="7">
    <location>
        <begin position="252"/>
        <end position="255"/>
    </location>
    <ligand>
        <name>GTP</name>
        <dbReference type="ChEBI" id="CHEBI:37565"/>
    </ligand>
</feature>
<dbReference type="SUPFAM" id="SSF54980">
    <property type="entry name" value="EF-G C-terminal domain-like"/>
    <property type="match status" value="1"/>
</dbReference>
<dbReference type="KEGG" id="zpl:ZBT109_1863"/>
<comment type="similarity">
    <text evidence="6">Belongs to the TRAFAC class OBG-HflX-like GTPase superfamily. HflX GTPase family.</text>
</comment>
<feature type="binding site" evidence="7">
    <location>
        <begin position="205"/>
        <end position="212"/>
    </location>
    <ligand>
        <name>GTP</name>
        <dbReference type="ChEBI" id="CHEBI:37565"/>
    </ligand>
</feature>
<comment type="subcellular location">
    <subcellularLocation>
        <location evidence="6">Cytoplasm</location>
    </subcellularLocation>
    <text evidence="6">May associate with membranes.</text>
</comment>
<dbReference type="FunFam" id="3.40.50.300:FF:000173">
    <property type="entry name" value="GTPase HflX"/>
    <property type="match status" value="1"/>
</dbReference>